<sequence length="223" mass="22793">EPTSGRGGAAGAGRLPRRTARRPAARVGALAELPVPADRPGAAVERTGPRDRLRARAVQRLRRAPGGRPAGPGRRHRRGEDRRGGGVGAGRLRPPAVRGGRVRLGAHRPVGRRRAGGRAVPARSRRATGAAGLLRGGPGPGWTAGDQGHGHPAPVEGPLERRPGVAVGAGPGHHRGIPRVHVRRSGGAGRLAHRERAARRPDAPAGPEPGPPPPPAGRAGPGL</sequence>
<reference evidence="2" key="1">
    <citation type="submission" date="2020-02" db="EMBL/GenBank/DDBJ databases">
        <authorList>
            <person name="Meier V. D."/>
        </authorList>
    </citation>
    <scope>NUCLEOTIDE SEQUENCE</scope>
    <source>
        <strain evidence="2">AVDCRST_MAG52</strain>
    </source>
</reference>
<evidence type="ECO:0000313" key="2">
    <source>
        <dbReference type="EMBL" id="CAA9235761.1"/>
    </source>
</evidence>
<feature type="non-terminal residue" evidence="2">
    <location>
        <position position="223"/>
    </location>
</feature>
<feature type="compositionally biased region" description="Pro residues" evidence="1">
    <location>
        <begin position="204"/>
        <end position="216"/>
    </location>
</feature>
<feature type="compositionally biased region" description="Basic residues" evidence="1">
    <location>
        <begin position="100"/>
        <end position="116"/>
    </location>
</feature>
<feature type="compositionally biased region" description="Basic residues" evidence="1">
    <location>
        <begin position="172"/>
        <end position="184"/>
    </location>
</feature>
<feature type="compositionally biased region" description="Basic residues" evidence="1">
    <location>
        <begin position="15"/>
        <end position="24"/>
    </location>
</feature>
<proteinExistence type="predicted"/>
<feature type="non-terminal residue" evidence="2">
    <location>
        <position position="1"/>
    </location>
</feature>
<accession>A0A6J4HXL8</accession>
<name>A0A6J4HXL8_9ACTN</name>
<dbReference type="EMBL" id="CADCTN010000088">
    <property type="protein sequence ID" value="CAA9235761.1"/>
    <property type="molecule type" value="Genomic_DNA"/>
</dbReference>
<feature type="compositionally biased region" description="Basic and acidic residues" evidence="1">
    <location>
        <begin position="192"/>
        <end position="202"/>
    </location>
</feature>
<protein>
    <submittedName>
        <fullName evidence="2">Uncharacterized protein</fullName>
    </submittedName>
</protein>
<dbReference type="AlphaFoldDB" id="A0A6J4HXL8"/>
<feature type="region of interest" description="Disordered" evidence="1">
    <location>
        <begin position="1"/>
        <end position="223"/>
    </location>
</feature>
<feature type="compositionally biased region" description="Low complexity" evidence="1">
    <location>
        <begin position="117"/>
        <end position="133"/>
    </location>
</feature>
<feature type="compositionally biased region" description="Basic residues" evidence="1">
    <location>
        <begin position="55"/>
        <end position="65"/>
    </location>
</feature>
<evidence type="ECO:0000256" key="1">
    <source>
        <dbReference type="SAM" id="MobiDB-lite"/>
    </source>
</evidence>
<organism evidence="2">
    <name type="scientific">uncultured Blastococcus sp</name>
    <dbReference type="NCBI Taxonomy" id="217144"/>
    <lineage>
        <taxon>Bacteria</taxon>
        <taxon>Bacillati</taxon>
        <taxon>Actinomycetota</taxon>
        <taxon>Actinomycetes</taxon>
        <taxon>Geodermatophilales</taxon>
        <taxon>Geodermatophilaceae</taxon>
        <taxon>Blastococcus</taxon>
        <taxon>environmental samples</taxon>
    </lineage>
</organism>
<feature type="compositionally biased region" description="Gly residues" evidence="1">
    <location>
        <begin position="1"/>
        <end position="11"/>
    </location>
</feature>
<gene>
    <name evidence="2" type="ORF">AVDCRST_MAG52-1321</name>
</gene>